<organism evidence="1 2">
    <name type="scientific">Solanum commersonii</name>
    <name type="common">Commerson's wild potato</name>
    <name type="synonym">Commerson's nightshade</name>
    <dbReference type="NCBI Taxonomy" id="4109"/>
    <lineage>
        <taxon>Eukaryota</taxon>
        <taxon>Viridiplantae</taxon>
        <taxon>Streptophyta</taxon>
        <taxon>Embryophyta</taxon>
        <taxon>Tracheophyta</taxon>
        <taxon>Spermatophyta</taxon>
        <taxon>Magnoliopsida</taxon>
        <taxon>eudicotyledons</taxon>
        <taxon>Gunneridae</taxon>
        <taxon>Pentapetalae</taxon>
        <taxon>asterids</taxon>
        <taxon>lamiids</taxon>
        <taxon>Solanales</taxon>
        <taxon>Solanaceae</taxon>
        <taxon>Solanoideae</taxon>
        <taxon>Solaneae</taxon>
        <taxon>Solanum</taxon>
    </lineage>
</organism>
<accession>A0A9J5ZWJ7</accession>
<proteinExistence type="predicted"/>
<comment type="caution">
    <text evidence="1">The sequence shown here is derived from an EMBL/GenBank/DDBJ whole genome shotgun (WGS) entry which is preliminary data.</text>
</comment>
<sequence length="117" mass="13596">MKKIFVNLQFSLICNVKEKCVPMYCDVHHFYRRKLEQPPHSPLQISQIEKNFILLNHVSNHDVPDSPSLESLGEQIFGQQSISKRNDKSLGKETSDFRWADLVEEKKNIFLPLQGIS</sequence>
<name>A0A9J5ZWJ7_SOLCO</name>
<keyword evidence="2" id="KW-1185">Reference proteome</keyword>
<dbReference type="Proteomes" id="UP000824120">
    <property type="component" value="Chromosome 3"/>
</dbReference>
<dbReference type="AlphaFoldDB" id="A0A9J5ZWJ7"/>
<evidence type="ECO:0000313" key="1">
    <source>
        <dbReference type="EMBL" id="KAG5616641.1"/>
    </source>
</evidence>
<evidence type="ECO:0000313" key="2">
    <source>
        <dbReference type="Proteomes" id="UP000824120"/>
    </source>
</evidence>
<gene>
    <name evidence="1" type="ORF">H5410_016465</name>
</gene>
<protein>
    <submittedName>
        <fullName evidence="1">Uncharacterized protein</fullName>
    </submittedName>
</protein>
<dbReference type="EMBL" id="JACXVP010000003">
    <property type="protein sequence ID" value="KAG5616641.1"/>
    <property type="molecule type" value="Genomic_DNA"/>
</dbReference>
<reference evidence="1 2" key="1">
    <citation type="submission" date="2020-09" db="EMBL/GenBank/DDBJ databases">
        <title>De no assembly of potato wild relative species, Solanum commersonii.</title>
        <authorList>
            <person name="Cho K."/>
        </authorList>
    </citation>
    <scope>NUCLEOTIDE SEQUENCE [LARGE SCALE GENOMIC DNA]</scope>
    <source>
        <strain evidence="1">LZ3.2</strain>
        <tissue evidence="1">Leaf</tissue>
    </source>
</reference>